<name>A0ABP6WWH8_9FLAO</name>
<keyword evidence="4" id="KW-1185">Reference proteome</keyword>
<dbReference type="SUPFAM" id="SSF58100">
    <property type="entry name" value="Bacterial hemolysins"/>
    <property type="match status" value="1"/>
</dbReference>
<gene>
    <name evidence="3" type="ORF">GCM10022395_06330</name>
</gene>
<keyword evidence="1" id="KW-0175">Coiled coil</keyword>
<organism evidence="3 4">
    <name type="scientific">Snuella lapsa</name>
    <dbReference type="NCBI Taxonomy" id="870481"/>
    <lineage>
        <taxon>Bacteria</taxon>
        <taxon>Pseudomonadati</taxon>
        <taxon>Bacteroidota</taxon>
        <taxon>Flavobacteriia</taxon>
        <taxon>Flavobacteriales</taxon>
        <taxon>Flavobacteriaceae</taxon>
        <taxon>Snuella</taxon>
    </lineage>
</organism>
<keyword evidence="2" id="KW-0812">Transmembrane</keyword>
<feature type="coiled-coil region" evidence="1">
    <location>
        <begin position="15"/>
        <end position="75"/>
    </location>
</feature>
<accession>A0ABP6WWH8</accession>
<evidence type="ECO:0000313" key="4">
    <source>
        <dbReference type="Proteomes" id="UP001500954"/>
    </source>
</evidence>
<dbReference type="EMBL" id="BAABCY010000017">
    <property type="protein sequence ID" value="GAA3557773.1"/>
    <property type="molecule type" value="Genomic_DNA"/>
</dbReference>
<evidence type="ECO:0000256" key="1">
    <source>
        <dbReference type="SAM" id="Coils"/>
    </source>
</evidence>
<dbReference type="RefSeq" id="WP_345004344.1">
    <property type="nucleotide sequence ID" value="NZ_BAABCY010000017.1"/>
</dbReference>
<proteinExistence type="predicted"/>
<dbReference type="Pfam" id="PF20503">
    <property type="entry name" value="DUF6730"/>
    <property type="match status" value="1"/>
</dbReference>
<evidence type="ECO:0000256" key="2">
    <source>
        <dbReference type="SAM" id="Phobius"/>
    </source>
</evidence>
<keyword evidence="2" id="KW-1133">Transmembrane helix</keyword>
<feature type="transmembrane region" description="Helical" evidence="2">
    <location>
        <begin position="78"/>
        <end position="103"/>
    </location>
</feature>
<reference evidence="4" key="1">
    <citation type="journal article" date="2019" name="Int. J. Syst. Evol. Microbiol.">
        <title>The Global Catalogue of Microorganisms (GCM) 10K type strain sequencing project: providing services to taxonomists for standard genome sequencing and annotation.</title>
        <authorList>
            <consortium name="The Broad Institute Genomics Platform"/>
            <consortium name="The Broad Institute Genome Sequencing Center for Infectious Disease"/>
            <person name="Wu L."/>
            <person name="Ma J."/>
        </authorList>
    </citation>
    <scope>NUCLEOTIDE SEQUENCE [LARGE SCALE GENOMIC DNA]</scope>
    <source>
        <strain evidence="4">JCM 17111</strain>
    </source>
</reference>
<comment type="caution">
    <text evidence="3">The sequence shown here is derived from an EMBL/GenBank/DDBJ whole genome shotgun (WGS) entry which is preliminary data.</text>
</comment>
<dbReference type="InterPro" id="IPR046617">
    <property type="entry name" value="DUF6730"/>
</dbReference>
<sequence>MTRIEELSKLLVEELNDFDKGIERLEKINEELKTTKLKMDLMEYKSIIEAHQNKMNEHQNAIEQFEERFNKKIREAKIYPNWVVVIFIICVIISVVLVAYVIMK</sequence>
<keyword evidence="2" id="KW-0472">Membrane</keyword>
<protein>
    <submittedName>
        <fullName evidence="3">Uncharacterized protein</fullName>
    </submittedName>
</protein>
<evidence type="ECO:0000313" key="3">
    <source>
        <dbReference type="EMBL" id="GAA3557773.1"/>
    </source>
</evidence>
<dbReference type="Proteomes" id="UP001500954">
    <property type="component" value="Unassembled WGS sequence"/>
</dbReference>